<protein>
    <submittedName>
        <fullName evidence="2">Transposase IS4 family protein</fullName>
    </submittedName>
</protein>
<dbReference type="Pfam" id="PF01609">
    <property type="entry name" value="DDE_Tnp_1"/>
    <property type="match status" value="1"/>
</dbReference>
<dbReference type="GO" id="GO:0006313">
    <property type="term" value="P:DNA transposition"/>
    <property type="evidence" value="ECO:0007669"/>
    <property type="project" value="InterPro"/>
</dbReference>
<dbReference type="GO" id="GO:0003677">
    <property type="term" value="F:DNA binding"/>
    <property type="evidence" value="ECO:0007669"/>
    <property type="project" value="InterPro"/>
</dbReference>
<dbReference type="HOGENOM" id="CLU_022426_4_1_10"/>
<evidence type="ECO:0000313" key="3">
    <source>
        <dbReference type="Proteomes" id="UP000002772"/>
    </source>
</evidence>
<dbReference type="InterPro" id="IPR047654">
    <property type="entry name" value="IS1634_transpos"/>
</dbReference>
<reference evidence="3" key="1">
    <citation type="journal article" date="2011" name="Stand. Genomic Sci.">
        <title>Non-contiguous finished genome sequence of the opportunistic oral pathogen Prevotella multisaccharivorax type strain (PPPA20).</title>
        <authorList>
            <person name="Pati A."/>
            <person name="Gronow S."/>
            <person name="Lu M."/>
            <person name="Lapidus A."/>
            <person name="Nolan M."/>
            <person name="Lucas S."/>
            <person name="Hammon N."/>
            <person name="Deshpande S."/>
            <person name="Cheng J.F."/>
            <person name="Tapia R."/>
            <person name="Han C."/>
            <person name="Goodwin L."/>
            <person name="Pitluck S."/>
            <person name="Liolios K."/>
            <person name="Pagani I."/>
            <person name="Mavromatis K."/>
            <person name="Mikhailova N."/>
            <person name="Huntemann M."/>
            <person name="Chen A."/>
            <person name="Palaniappan K."/>
            <person name="Land M."/>
            <person name="Hauser L."/>
            <person name="Detter J.C."/>
            <person name="Brambilla E.M."/>
            <person name="Rohde M."/>
            <person name="Goker M."/>
            <person name="Woyke T."/>
            <person name="Bristow J."/>
            <person name="Eisen J.A."/>
            <person name="Markowitz V."/>
            <person name="Hugenholtz P."/>
            <person name="Kyrpides N.C."/>
            <person name="Klenk H.P."/>
            <person name="Ivanova N."/>
        </authorList>
    </citation>
    <scope>NUCLEOTIDE SEQUENCE [LARGE SCALE GENOMIC DNA]</scope>
    <source>
        <strain evidence="3">DSM 17128</strain>
    </source>
</reference>
<feature type="domain" description="Transposase IS4-like" evidence="1">
    <location>
        <begin position="292"/>
        <end position="599"/>
    </location>
</feature>
<proteinExistence type="predicted"/>
<sequence>MSGKTLKLCQQNHYFDRYLPDFPLFWTVSLVKNIKRFVTPLKCVVHRVLHGAKILPNFAPMYIKVQTRTKVGTDGKKHSFVYPRLYESYRDCDGKIRQHYLIPLDLDDLPSWKDRYAMCHVLNDMVVNGPSLHLNETPVTCKAREVYGQLAEKGLLGDAKKIEEKNRRQQAAALVEESLKNVRPRQAGAEFVCLEALRRLKLRSFLSSKGWSKSKIDLAMIQIAARAIYPFSEHKTVRLLRDNSALCEFFGIEPKEITKDKLYRSSLDLYSLHDDIEDYLHDRVCCMFELEDTVYLFDLTNAYMESTKISKLRQFSRSKEKRTDCPIVVLGAVVNKDGFLVRTMIFSGNTADCATMQDMMKSLNPPSSDGKKKIVVMDAGISIEDNLKWLRENGYDYITVRRGGSTDDYKIIGDHTVTVEDVKHQSIEIQFAEIENLNDTLLLVDSHAKTLKEKSMHDKAACRFEDGLKAIQKGIMTKGGTKKRDKVNERLGRLKERCSSVQKDYDITFTYDDKDVVTDMTWTRNPEKVSLRSSGEGKYLVQTSLKGYSEQQIWEFYNVIRRVEAVFETLKTDLDIRPIYHQSDEAIKAHFNLAVLAYWVVSTTQYQLRRKGCKMSWQEVKRIASTQIVVSTIAKRIDGNEVEVRQCTEPEQLLSDLYKKLELTSPPLKRRRKICVVHFSEVKKIDT</sequence>
<dbReference type="STRING" id="688246.Premu_2121"/>
<gene>
    <name evidence="2" type="ORF">Premu_2121</name>
</gene>
<dbReference type="EMBL" id="GL945017">
    <property type="protein sequence ID" value="EGN57512.1"/>
    <property type="molecule type" value="Genomic_DNA"/>
</dbReference>
<evidence type="ECO:0000313" key="2">
    <source>
        <dbReference type="EMBL" id="EGN57512.1"/>
    </source>
</evidence>
<keyword evidence="3" id="KW-1185">Reference proteome</keyword>
<dbReference type="Proteomes" id="UP000002772">
    <property type="component" value="Unassembled WGS sequence"/>
</dbReference>
<name>F8N7W6_9BACT</name>
<organism evidence="2 3">
    <name type="scientific">Hallella multisaccharivorax DSM 17128</name>
    <dbReference type="NCBI Taxonomy" id="688246"/>
    <lineage>
        <taxon>Bacteria</taxon>
        <taxon>Pseudomonadati</taxon>
        <taxon>Bacteroidota</taxon>
        <taxon>Bacteroidia</taxon>
        <taxon>Bacteroidales</taxon>
        <taxon>Prevotellaceae</taxon>
        <taxon>Hallella</taxon>
    </lineage>
</organism>
<evidence type="ECO:0000259" key="1">
    <source>
        <dbReference type="Pfam" id="PF01609"/>
    </source>
</evidence>
<dbReference type="InterPro" id="IPR012337">
    <property type="entry name" value="RNaseH-like_sf"/>
</dbReference>
<dbReference type="PANTHER" id="PTHR34614">
    <property type="match status" value="1"/>
</dbReference>
<dbReference type="NCBIfam" id="NF033559">
    <property type="entry name" value="transpos_IS1634"/>
    <property type="match status" value="1"/>
</dbReference>
<dbReference type="AlphaFoldDB" id="F8N7W6"/>
<dbReference type="InterPro" id="IPR002559">
    <property type="entry name" value="Transposase_11"/>
</dbReference>
<dbReference type="PANTHER" id="PTHR34614:SF2">
    <property type="entry name" value="TRANSPOSASE IS4-LIKE DOMAIN-CONTAINING PROTEIN"/>
    <property type="match status" value="1"/>
</dbReference>
<dbReference type="eggNOG" id="COG5421">
    <property type="taxonomic scope" value="Bacteria"/>
</dbReference>
<dbReference type="GO" id="GO:0004803">
    <property type="term" value="F:transposase activity"/>
    <property type="evidence" value="ECO:0007669"/>
    <property type="project" value="InterPro"/>
</dbReference>
<accession>F8N7W6</accession>
<dbReference type="SUPFAM" id="SSF53098">
    <property type="entry name" value="Ribonuclease H-like"/>
    <property type="match status" value="1"/>
</dbReference>
<dbReference type="OrthoDB" id="1060105at2"/>